<dbReference type="InterPro" id="IPR027417">
    <property type="entry name" value="P-loop_NTPase"/>
</dbReference>
<comment type="catalytic activity">
    <reaction evidence="10">
        <text>ATP + H2O = ADP + phosphate + H(+)</text>
        <dbReference type="Rhea" id="RHEA:13065"/>
        <dbReference type="ChEBI" id="CHEBI:15377"/>
        <dbReference type="ChEBI" id="CHEBI:15378"/>
        <dbReference type="ChEBI" id="CHEBI:30616"/>
        <dbReference type="ChEBI" id="CHEBI:43474"/>
        <dbReference type="ChEBI" id="CHEBI:456216"/>
        <dbReference type="EC" id="5.6.2.3"/>
    </reaction>
</comment>
<dbReference type="PROSITE" id="PS51199">
    <property type="entry name" value="SF4_HELICASE"/>
    <property type="match status" value="1"/>
</dbReference>
<dbReference type="InterPro" id="IPR016136">
    <property type="entry name" value="DNA_helicase_N/primase_C"/>
</dbReference>
<gene>
    <name evidence="12" type="primary">dnaB</name>
</gene>
<keyword evidence="12" id="KW-0934">Plastid</keyword>
<dbReference type="EC" id="5.6.2.3" evidence="9"/>
<dbReference type="GO" id="GO:0016787">
    <property type="term" value="F:hydrolase activity"/>
    <property type="evidence" value="ECO:0007669"/>
    <property type="project" value="UniProtKB-KW"/>
</dbReference>
<dbReference type="Gene3D" id="1.10.860.10">
    <property type="entry name" value="DNAb Helicase, Chain A"/>
    <property type="match status" value="1"/>
</dbReference>
<evidence type="ECO:0000256" key="2">
    <source>
        <dbReference type="ARBA" id="ARBA00022705"/>
    </source>
</evidence>
<dbReference type="SUPFAM" id="SSF48024">
    <property type="entry name" value="N-terminal domain of DnaB helicase"/>
    <property type="match status" value="1"/>
</dbReference>
<dbReference type="GO" id="GO:0003677">
    <property type="term" value="F:DNA binding"/>
    <property type="evidence" value="ECO:0007669"/>
    <property type="project" value="UniProtKB-KW"/>
</dbReference>
<dbReference type="Pfam" id="PF03796">
    <property type="entry name" value="DnaB_C"/>
    <property type="match status" value="1"/>
</dbReference>
<name>A0A4D6WPU2_9FLOR</name>
<dbReference type="GO" id="GO:0006260">
    <property type="term" value="P:DNA replication"/>
    <property type="evidence" value="ECO:0007669"/>
    <property type="project" value="UniProtKB-KW"/>
</dbReference>
<proteinExistence type="inferred from homology"/>
<evidence type="ECO:0000256" key="1">
    <source>
        <dbReference type="ARBA" id="ARBA00008428"/>
    </source>
</evidence>
<dbReference type="Gene3D" id="3.40.50.300">
    <property type="entry name" value="P-loop containing nucleotide triphosphate hydrolases"/>
    <property type="match status" value="2"/>
</dbReference>
<reference evidence="12" key="1">
    <citation type="journal article" date="2019" name="Mol. Phylogenet. Evol.">
        <title>Morphological evolution and classification of the red algal order Ceramiales inferred using plastid phylogenomics.</title>
        <authorList>
            <person name="Diaz-Tapia P."/>
            <person name="Pasella M.M."/>
            <person name="Verbruggen H."/>
            <person name="Maggs C.A."/>
        </authorList>
    </citation>
    <scope>NUCLEOTIDE SEQUENCE</scope>
    <source>
        <strain evidence="12">PD2952</strain>
    </source>
</reference>
<reference evidence="12" key="2">
    <citation type="submission" date="2019-04" db="EMBL/GenBank/DDBJ databases">
        <authorList>
            <person name="Pasella M."/>
        </authorList>
    </citation>
    <scope>NUCLEOTIDE SEQUENCE</scope>
    <source>
        <strain evidence="12">PD2952</strain>
    </source>
</reference>
<dbReference type="InterPro" id="IPR007694">
    <property type="entry name" value="DNA_helicase_DnaB-like_C"/>
</dbReference>
<keyword evidence="3" id="KW-0547">Nucleotide-binding</keyword>
<sequence length="614" mass="71876">MHFIQSKIILPQNYIAEEILLGTIIIAPYLFKNIQQIIIIDAFFLECHQIIYFYLKTMHIKKKINSIALIHSLHKDNNLNKIGGINKILQIMAQSQIFIESHNLNAYVIEIASIINQHYIKRLMIQYAYNIIQLSYIADISSETIYYTAIKYLEITNNKIINYPKHQLNKFISQTLIQWVSKLNQKHHNLQQDTQLLSGFYNLDRLTNGLPDGNLIIIAGRPSTGKTSFAINIAANIVKQDIKGICIFSLEMSSQQILYKFLSILTNIPSSHLYSNQININDWKIIANTCQKLIKTNLYVDDTPNILIHNLESTTHILNKQNNQIKIVIIDYLQLIQLDSISDQNRQQELGYITRKLKLLSQTLCIPIVVLSQLNRNIENRSNKQPILSDLRESGCIFYKCAIYIKNLTKYYINIKKTNSIKIKAYNQFHVKKSRNQSSKYTQNIYKPIIFIEYLFTIKSKYTIKQALLTKNHKILSYRQWNRQNNFNDDQLINMSKYDNHYMILFLSFLEKIVFYQKNKTYDIEVQNNSSFMMNLYILHNSIEQDADIILMLNTNTSISTNLSQYSKIIDLYLCKNRNGPTGEFKLNFHNTTTSFTDYENLTNMNYAKSELIY</sequence>
<dbReference type="GO" id="GO:0005524">
    <property type="term" value="F:ATP binding"/>
    <property type="evidence" value="ECO:0007669"/>
    <property type="project" value="UniProtKB-KW"/>
</dbReference>
<keyword evidence="8" id="KW-0413">Isomerase</keyword>
<dbReference type="PANTHER" id="PTHR30153:SF2">
    <property type="entry name" value="REPLICATIVE DNA HELICASE"/>
    <property type="match status" value="1"/>
</dbReference>
<dbReference type="GO" id="GO:0005829">
    <property type="term" value="C:cytosol"/>
    <property type="evidence" value="ECO:0007669"/>
    <property type="project" value="TreeGrafter"/>
</dbReference>
<dbReference type="GO" id="GO:0043139">
    <property type="term" value="F:5'-3' DNA helicase activity"/>
    <property type="evidence" value="ECO:0007669"/>
    <property type="project" value="UniProtKB-EC"/>
</dbReference>
<organism evidence="12">
    <name type="scientific">Crouania attenuata</name>
    <dbReference type="NCBI Taxonomy" id="42002"/>
    <lineage>
        <taxon>Eukaryota</taxon>
        <taxon>Rhodophyta</taxon>
        <taxon>Florideophyceae</taxon>
        <taxon>Rhodymeniophycidae</taxon>
        <taxon>Ceramiales</taxon>
        <taxon>Callithamniaceae</taxon>
        <taxon>Crouania</taxon>
    </lineage>
</organism>
<dbReference type="EMBL" id="MK814632">
    <property type="protein sequence ID" value="QCI05396.1"/>
    <property type="molecule type" value="Genomic_DNA"/>
</dbReference>
<evidence type="ECO:0000256" key="7">
    <source>
        <dbReference type="ARBA" id="ARBA00023125"/>
    </source>
</evidence>
<evidence type="ECO:0000256" key="10">
    <source>
        <dbReference type="ARBA" id="ARBA00048954"/>
    </source>
</evidence>
<dbReference type="SUPFAM" id="SSF52540">
    <property type="entry name" value="P-loop containing nucleoside triphosphate hydrolases"/>
    <property type="match status" value="1"/>
</dbReference>
<evidence type="ECO:0000256" key="5">
    <source>
        <dbReference type="ARBA" id="ARBA00022806"/>
    </source>
</evidence>
<evidence type="ECO:0000256" key="9">
    <source>
        <dbReference type="ARBA" id="ARBA00044969"/>
    </source>
</evidence>
<keyword evidence="5 12" id="KW-0347">Helicase</keyword>
<dbReference type="InterPro" id="IPR007693">
    <property type="entry name" value="DNA_helicase_DnaB-like_N"/>
</dbReference>
<evidence type="ECO:0000256" key="4">
    <source>
        <dbReference type="ARBA" id="ARBA00022801"/>
    </source>
</evidence>
<keyword evidence="2" id="KW-0235">DNA replication</keyword>
<evidence type="ECO:0000256" key="6">
    <source>
        <dbReference type="ARBA" id="ARBA00022840"/>
    </source>
</evidence>
<dbReference type="InterPro" id="IPR036185">
    <property type="entry name" value="DNA_heli_DnaB-like_N_sf"/>
</dbReference>
<keyword evidence="6" id="KW-0067">ATP-binding</keyword>
<evidence type="ECO:0000256" key="3">
    <source>
        <dbReference type="ARBA" id="ARBA00022741"/>
    </source>
</evidence>
<accession>A0A4D6WPU2</accession>
<evidence type="ECO:0000259" key="11">
    <source>
        <dbReference type="PROSITE" id="PS51199"/>
    </source>
</evidence>
<keyword evidence="4" id="KW-0378">Hydrolase</keyword>
<dbReference type="AlphaFoldDB" id="A0A4D6WPU2"/>
<feature type="domain" description="SF4 helicase" evidence="11">
    <location>
        <begin position="189"/>
        <end position="395"/>
    </location>
</feature>
<comment type="similarity">
    <text evidence="1">Belongs to the helicase family. DnaB subfamily.</text>
</comment>
<evidence type="ECO:0000313" key="12">
    <source>
        <dbReference type="EMBL" id="QCI05396.1"/>
    </source>
</evidence>
<protein>
    <recommendedName>
        <fullName evidence="9">DNA 5'-3' helicase</fullName>
        <ecNumber evidence="9">5.6.2.3</ecNumber>
    </recommendedName>
</protein>
<keyword evidence="7" id="KW-0238">DNA-binding</keyword>
<dbReference type="PANTHER" id="PTHR30153">
    <property type="entry name" value="REPLICATIVE DNA HELICASE DNAB"/>
    <property type="match status" value="1"/>
</dbReference>
<dbReference type="Pfam" id="PF00772">
    <property type="entry name" value="DnaB"/>
    <property type="match status" value="1"/>
</dbReference>
<evidence type="ECO:0000256" key="8">
    <source>
        <dbReference type="ARBA" id="ARBA00023235"/>
    </source>
</evidence>
<geneLocation type="plastid" evidence="12"/>